<reference evidence="1" key="1">
    <citation type="submission" date="2015-05" db="EMBL/GenBank/DDBJ databases">
        <title>Permanent draft genome of Rhodopirellula islandicus K833.</title>
        <authorList>
            <person name="Kizina J."/>
            <person name="Richter M."/>
            <person name="Glockner F.O."/>
            <person name="Harder J."/>
        </authorList>
    </citation>
    <scope>NUCLEOTIDE SEQUENCE [LARGE SCALE GENOMIC DNA]</scope>
    <source>
        <strain evidence="1">K833</strain>
    </source>
</reference>
<organism evidence="1 2">
    <name type="scientific">Rhodopirellula islandica</name>
    <dbReference type="NCBI Taxonomy" id="595434"/>
    <lineage>
        <taxon>Bacteria</taxon>
        <taxon>Pseudomonadati</taxon>
        <taxon>Planctomycetota</taxon>
        <taxon>Planctomycetia</taxon>
        <taxon>Pirellulales</taxon>
        <taxon>Pirellulaceae</taxon>
        <taxon>Rhodopirellula</taxon>
    </lineage>
</organism>
<gene>
    <name evidence="1" type="ORF">RISK_001259</name>
</gene>
<name>A0A0J1BJG0_RHOIS</name>
<dbReference type="EMBL" id="LECT01000013">
    <property type="protein sequence ID" value="KLU06695.1"/>
    <property type="molecule type" value="Genomic_DNA"/>
</dbReference>
<dbReference type="PATRIC" id="fig|595434.4.peg.1208"/>
<keyword evidence="2" id="KW-1185">Reference proteome</keyword>
<dbReference type="RefSeq" id="WP_261340211.1">
    <property type="nucleotide sequence ID" value="NZ_LECT01000013.1"/>
</dbReference>
<comment type="caution">
    <text evidence="1">The sequence shown here is derived from an EMBL/GenBank/DDBJ whole genome shotgun (WGS) entry which is preliminary data.</text>
</comment>
<dbReference type="STRING" id="595434.RISK_001259"/>
<dbReference type="AlphaFoldDB" id="A0A0J1BJG0"/>
<evidence type="ECO:0000313" key="2">
    <source>
        <dbReference type="Proteomes" id="UP000036367"/>
    </source>
</evidence>
<dbReference type="Proteomes" id="UP000036367">
    <property type="component" value="Unassembled WGS sequence"/>
</dbReference>
<protein>
    <submittedName>
        <fullName evidence="1">Uncharacterized protein</fullName>
    </submittedName>
</protein>
<accession>A0A0J1BJG0</accession>
<sequence length="44" mass="4831">MPRPKGAQNDEASKHVAVAVQADAAEFTERIRNQDDAFCMLDAL</sequence>
<evidence type="ECO:0000313" key="1">
    <source>
        <dbReference type="EMBL" id="KLU06695.1"/>
    </source>
</evidence>
<proteinExistence type="predicted"/>